<comment type="subcellular location">
    <subcellularLocation>
        <location evidence="1">Cell projection</location>
        <location evidence="1">Cilium</location>
    </subcellularLocation>
</comment>
<dbReference type="PANTHER" id="PTHR31183">
    <property type="entry name" value="TRICHOPLEIN KERATIN FILAMENT-BINDING PROTEIN FAMILY MEMBER"/>
    <property type="match status" value="1"/>
</dbReference>
<dbReference type="Gene3D" id="3.30.420.10">
    <property type="entry name" value="Ribonuclease H-like superfamily/Ribonuclease H"/>
    <property type="match status" value="1"/>
</dbReference>
<organism evidence="6 7">
    <name type="scientific">Periplaneta americana</name>
    <name type="common">American cockroach</name>
    <name type="synonym">Blatta americana</name>
    <dbReference type="NCBI Taxonomy" id="6978"/>
    <lineage>
        <taxon>Eukaryota</taxon>
        <taxon>Metazoa</taxon>
        <taxon>Ecdysozoa</taxon>
        <taxon>Arthropoda</taxon>
        <taxon>Hexapoda</taxon>
        <taxon>Insecta</taxon>
        <taxon>Pterygota</taxon>
        <taxon>Neoptera</taxon>
        <taxon>Polyneoptera</taxon>
        <taxon>Dictyoptera</taxon>
        <taxon>Blattodea</taxon>
        <taxon>Blattoidea</taxon>
        <taxon>Blattidae</taxon>
        <taxon>Blattinae</taxon>
        <taxon>Periplaneta</taxon>
    </lineage>
</organism>
<gene>
    <name evidence="6" type="ORF">ANN_23313</name>
</gene>
<name>A0ABQ8SKR7_PERAM</name>
<dbReference type="InterPro" id="IPR012337">
    <property type="entry name" value="RNaseH-like_sf"/>
</dbReference>
<dbReference type="EMBL" id="JAJSOF020000025">
    <property type="protein sequence ID" value="KAJ4434744.1"/>
    <property type="molecule type" value="Genomic_DNA"/>
</dbReference>
<evidence type="ECO:0000256" key="2">
    <source>
        <dbReference type="ARBA" id="ARBA00023069"/>
    </source>
</evidence>
<evidence type="ECO:0000256" key="4">
    <source>
        <dbReference type="SAM" id="Coils"/>
    </source>
</evidence>
<feature type="domain" description="RNase H type-1" evidence="5">
    <location>
        <begin position="269"/>
        <end position="317"/>
    </location>
</feature>
<evidence type="ECO:0000313" key="7">
    <source>
        <dbReference type="Proteomes" id="UP001148838"/>
    </source>
</evidence>
<dbReference type="InterPro" id="IPR043596">
    <property type="entry name" value="CFAP53/TCHP"/>
</dbReference>
<evidence type="ECO:0000256" key="1">
    <source>
        <dbReference type="ARBA" id="ARBA00004138"/>
    </source>
</evidence>
<dbReference type="InterPro" id="IPR002156">
    <property type="entry name" value="RNaseH_domain"/>
</dbReference>
<comment type="caution">
    <text evidence="6">The sequence shown here is derived from an EMBL/GenBank/DDBJ whole genome shotgun (WGS) entry which is preliminary data.</text>
</comment>
<feature type="coiled-coil region" evidence="4">
    <location>
        <begin position="119"/>
        <end position="174"/>
    </location>
</feature>
<sequence length="448" mass="52714">MNIGQAPPFIKHPVRPRRCNEIRDVRGSIPYQIGIIAKQPGDNWQSNNMRREQRKIEEITRKNSEHLKDAFQHVARHQFDQTTEKKIMLRNLRHKVDVGLEAASRDLDIRRDKLRRMLLEEEDSLMKEYVDKAQKVNEKKLEEIKLRTQEIRNKREAERKKIVQEKRLQQYTERCEHIRSILSKRMLEEVKKGQQYQMKEREYLKEQEREAEKMWAEVAKKEYEAKIMNFGTRYVQLHTATRLSCIAHASILTDNKLWNQTPKQLFYQHTPSSQTAEITKMLSQLISLNKRIVFQWISSHCGIMENENADALAKKGSTTPYRPVTKSTYYSVKRLIKSTYLDFNKQNLITQSQGKKWNSLHHNPQLIPDLPRKSSVAAFRLATGHDCLAKHLHRIGIYQSPICPLCDSDQEMDSQHLKICASVAGHDNIFKKHWSARGQMTLLSNAWH</sequence>
<keyword evidence="7" id="KW-1185">Reference proteome</keyword>
<proteinExistence type="predicted"/>
<evidence type="ECO:0000256" key="3">
    <source>
        <dbReference type="ARBA" id="ARBA00023273"/>
    </source>
</evidence>
<dbReference type="InterPro" id="IPR036397">
    <property type="entry name" value="RNaseH_sf"/>
</dbReference>
<evidence type="ECO:0000259" key="5">
    <source>
        <dbReference type="Pfam" id="PF00075"/>
    </source>
</evidence>
<dbReference type="Pfam" id="PF00075">
    <property type="entry name" value="RNase_H"/>
    <property type="match status" value="1"/>
</dbReference>
<keyword evidence="3" id="KW-0966">Cell projection</keyword>
<dbReference type="SUPFAM" id="SSF53098">
    <property type="entry name" value="Ribonuclease H-like"/>
    <property type="match status" value="1"/>
</dbReference>
<dbReference type="PANTHER" id="PTHR31183:SF1">
    <property type="entry name" value="CILIA- AND FLAGELLA-ASSOCIATED PROTEIN 53"/>
    <property type="match status" value="1"/>
</dbReference>
<keyword evidence="4" id="KW-0175">Coiled coil</keyword>
<protein>
    <recommendedName>
        <fullName evidence="5">RNase H type-1 domain-containing protein</fullName>
    </recommendedName>
</protein>
<dbReference type="Proteomes" id="UP001148838">
    <property type="component" value="Unassembled WGS sequence"/>
</dbReference>
<keyword evidence="2" id="KW-0969">Cilium</keyword>
<reference evidence="6 7" key="1">
    <citation type="journal article" date="2022" name="Allergy">
        <title>Genome assembly and annotation of Periplaneta americana reveal a comprehensive cockroach allergen profile.</title>
        <authorList>
            <person name="Wang L."/>
            <person name="Xiong Q."/>
            <person name="Saelim N."/>
            <person name="Wang L."/>
            <person name="Nong W."/>
            <person name="Wan A.T."/>
            <person name="Shi M."/>
            <person name="Liu X."/>
            <person name="Cao Q."/>
            <person name="Hui J.H.L."/>
            <person name="Sookrung N."/>
            <person name="Leung T.F."/>
            <person name="Tungtrongchitr A."/>
            <person name="Tsui S.K.W."/>
        </authorList>
    </citation>
    <scope>NUCLEOTIDE SEQUENCE [LARGE SCALE GENOMIC DNA]</scope>
    <source>
        <strain evidence="6">PWHHKU_190912</strain>
    </source>
</reference>
<accession>A0ABQ8SKR7</accession>
<evidence type="ECO:0000313" key="6">
    <source>
        <dbReference type="EMBL" id="KAJ4434744.1"/>
    </source>
</evidence>